<dbReference type="AlphaFoldDB" id="A0AAP5Y275"/>
<dbReference type="RefSeq" id="WP_318043212.1">
    <property type="nucleotide sequence ID" value="NZ_JAWPET010000035.1"/>
</dbReference>
<comment type="caution">
    <text evidence="6">The sequence shown here is derived from an EMBL/GenBank/DDBJ whole genome shotgun (WGS) entry which is preliminary data.</text>
</comment>
<keyword evidence="4" id="KW-0175">Coiled coil</keyword>
<name>A0AAP5Y275_9BACT</name>
<comment type="similarity">
    <text evidence="1">Belongs to the type-I restriction system S methylase family.</text>
</comment>
<dbReference type="Gene3D" id="1.10.287.1120">
    <property type="entry name" value="Bipartite methylase S protein"/>
    <property type="match status" value="1"/>
</dbReference>
<dbReference type="SUPFAM" id="SSF116734">
    <property type="entry name" value="DNA methylase specificity domain"/>
    <property type="match status" value="1"/>
</dbReference>
<protein>
    <submittedName>
        <fullName evidence="6">Restriction endonuclease subunit S</fullName>
        <ecNumber evidence="6">3.1.21.-</ecNumber>
    </submittedName>
</protein>
<keyword evidence="2" id="KW-0680">Restriction system</keyword>
<dbReference type="GO" id="GO:0009307">
    <property type="term" value="P:DNA restriction-modification system"/>
    <property type="evidence" value="ECO:0007669"/>
    <property type="project" value="UniProtKB-KW"/>
</dbReference>
<proteinExistence type="inferred from homology"/>
<evidence type="ECO:0000313" key="7">
    <source>
        <dbReference type="Proteomes" id="UP001281096"/>
    </source>
</evidence>
<keyword evidence="6" id="KW-0255">Endonuclease</keyword>
<keyword evidence="3" id="KW-0238">DNA-binding</keyword>
<evidence type="ECO:0000313" key="6">
    <source>
        <dbReference type="EMBL" id="MDW2852985.1"/>
    </source>
</evidence>
<dbReference type="GO" id="GO:0003677">
    <property type="term" value="F:DNA binding"/>
    <property type="evidence" value="ECO:0007669"/>
    <property type="project" value="UniProtKB-KW"/>
</dbReference>
<dbReference type="PANTHER" id="PTHR30408">
    <property type="entry name" value="TYPE-1 RESTRICTION ENZYME ECOKI SPECIFICITY PROTEIN"/>
    <property type="match status" value="1"/>
</dbReference>
<evidence type="ECO:0000256" key="2">
    <source>
        <dbReference type="ARBA" id="ARBA00022747"/>
    </source>
</evidence>
<dbReference type="GO" id="GO:0004519">
    <property type="term" value="F:endonuclease activity"/>
    <property type="evidence" value="ECO:0007669"/>
    <property type="project" value="UniProtKB-KW"/>
</dbReference>
<evidence type="ECO:0000256" key="4">
    <source>
        <dbReference type="SAM" id="Coils"/>
    </source>
</evidence>
<feature type="coiled-coil region" evidence="4">
    <location>
        <begin position="156"/>
        <end position="187"/>
    </location>
</feature>
<dbReference type="InterPro" id="IPR052021">
    <property type="entry name" value="Type-I_RS_S_subunit"/>
</dbReference>
<dbReference type="InterPro" id="IPR044946">
    <property type="entry name" value="Restrct_endonuc_typeI_TRD_sf"/>
</dbReference>
<dbReference type="Gene3D" id="3.90.220.20">
    <property type="entry name" value="DNA methylase specificity domains"/>
    <property type="match status" value="2"/>
</dbReference>
<accession>A0AAP5Y275</accession>
<feature type="domain" description="Type I restriction modification DNA specificity" evidence="5">
    <location>
        <begin position="18"/>
        <end position="175"/>
    </location>
</feature>
<dbReference type="GO" id="GO:0016787">
    <property type="term" value="F:hydrolase activity"/>
    <property type="evidence" value="ECO:0007669"/>
    <property type="project" value="UniProtKB-KW"/>
</dbReference>
<dbReference type="InterPro" id="IPR000055">
    <property type="entry name" value="Restrct_endonuc_typeI_TRD"/>
</dbReference>
<dbReference type="CDD" id="cd17255">
    <property type="entry name" value="RMtype1_S_Fco49512ORF2615P-TRD2-CR2_like"/>
    <property type="match status" value="1"/>
</dbReference>
<evidence type="ECO:0000259" key="5">
    <source>
        <dbReference type="Pfam" id="PF01420"/>
    </source>
</evidence>
<dbReference type="EC" id="3.1.21.-" evidence="6"/>
<evidence type="ECO:0000256" key="3">
    <source>
        <dbReference type="ARBA" id="ARBA00023125"/>
    </source>
</evidence>
<reference evidence="6" key="1">
    <citation type="submission" date="2023-10" db="EMBL/GenBank/DDBJ databases">
        <title>Genome sequences of Mycoplasma ovipneumoniae isolated from goats.</title>
        <authorList>
            <person name="Spergser J."/>
        </authorList>
    </citation>
    <scope>NUCLEOTIDE SEQUENCE</scope>
    <source>
        <strain evidence="6">2167_2</strain>
    </source>
</reference>
<dbReference type="EMBL" id="JAWPET010000035">
    <property type="protein sequence ID" value="MDW2852985.1"/>
    <property type="molecule type" value="Genomic_DNA"/>
</dbReference>
<dbReference type="Proteomes" id="UP001281096">
    <property type="component" value="Unassembled WGS sequence"/>
</dbReference>
<organism evidence="6 7">
    <name type="scientific">Mesomycoplasma ovipneumoniae</name>
    <dbReference type="NCBI Taxonomy" id="29562"/>
    <lineage>
        <taxon>Bacteria</taxon>
        <taxon>Bacillati</taxon>
        <taxon>Mycoplasmatota</taxon>
        <taxon>Mycoplasmoidales</taxon>
        <taxon>Metamycoplasmataceae</taxon>
        <taxon>Mesomycoplasma</taxon>
    </lineage>
</organism>
<dbReference type="PANTHER" id="PTHR30408:SF13">
    <property type="entry name" value="TYPE I RESTRICTION ENZYME HINDI SPECIFICITY SUBUNIT"/>
    <property type="match status" value="1"/>
</dbReference>
<dbReference type="Pfam" id="PF01420">
    <property type="entry name" value="Methylase_S"/>
    <property type="match status" value="1"/>
</dbReference>
<sequence length="282" mass="32689">MLKKICSPQIRFRQFESAWLTKEVGDLFLITRGENLTKKDFRTFVSGKYIYPVYSSQIENHGILGYYKEFLAENVITYTADGNAGIVNFRKGKFFATGHCGILTSKKYPENEFFAIGIGLQTKKWVSRSIVPSLKNEDMTKVELKFTPDIGEQGKISQLFETLENLANKLEEKINLLKNLKNDFSNKIFANLSSDFPSIRFKGFKSAWITDQVKNLFEISRGQTLTKNQIKTRPVQRERERERIHLPGLFLTNKKSRNIWLLQQIFGAKKNNFFNSRKSWVG</sequence>
<keyword evidence="6" id="KW-0378">Hydrolase</keyword>
<gene>
    <name evidence="6" type="ORF">R7V46_03650</name>
</gene>
<evidence type="ECO:0000256" key="1">
    <source>
        <dbReference type="ARBA" id="ARBA00010923"/>
    </source>
</evidence>
<keyword evidence="6" id="KW-0540">Nuclease</keyword>